<evidence type="ECO:0000313" key="2">
    <source>
        <dbReference type="EMBL" id="ELA24780.1"/>
    </source>
</evidence>
<reference evidence="2" key="1">
    <citation type="submission" date="2012-08" db="EMBL/GenBank/DDBJ databases">
        <title>Genome analysis of Colletotrichum orbiculare and Colletotrichum fructicola.</title>
        <authorList>
            <person name="Gan P.H.P."/>
            <person name="Ikeda K."/>
            <person name="Irieda H."/>
            <person name="Narusaka M."/>
            <person name="O'Connell R.J."/>
            <person name="Narusaka Y."/>
            <person name="Takano Y."/>
            <person name="Kubo Y."/>
            <person name="Shirasu K."/>
        </authorList>
    </citation>
    <scope>NUCLEOTIDE SEQUENCE</scope>
    <source>
        <strain evidence="2">Nara gc5</strain>
    </source>
</reference>
<feature type="region of interest" description="Disordered" evidence="1">
    <location>
        <begin position="54"/>
        <end position="82"/>
    </location>
</feature>
<gene>
    <name evidence="2" type="ORF">CGGC5_13930</name>
</gene>
<name>L2FF13_COLFN</name>
<accession>L2FF13</accession>
<feature type="compositionally biased region" description="Polar residues" evidence="1">
    <location>
        <begin position="55"/>
        <end position="66"/>
    </location>
</feature>
<dbReference type="EMBL" id="KB021240">
    <property type="protein sequence ID" value="ELA24780.1"/>
    <property type="molecule type" value="Genomic_DNA"/>
</dbReference>
<organism evidence="2">
    <name type="scientific">Colletotrichum fructicola (strain Nara gc5)</name>
    <name type="common">Anthracnose fungus</name>
    <name type="synonym">Colletotrichum gloeosporioides (strain Nara gc5)</name>
    <dbReference type="NCBI Taxonomy" id="1213859"/>
    <lineage>
        <taxon>Eukaryota</taxon>
        <taxon>Fungi</taxon>
        <taxon>Dikarya</taxon>
        <taxon>Ascomycota</taxon>
        <taxon>Pezizomycotina</taxon>
        <taxon>Sordariomycetes</taxon>
        <taxon>Hypocreomycetidae</taxon>
        <taxon>Glomerellales</taxon>
        <taxon>Glomerellaceae</taxon>
        <taxon>Colletotrichum</taxon>
        <taxon>Colletotrichum gloeosporioides species complex</taxon>
    </lineage>
</organism>
<evidence type="ECO:0000256" key="1">
    <source>
        <dbReference type="SAM" id="MobiDB-lite"/>
    </source>
</evidence>
<protein>
    <submittedName>
        <fullName evidence="2">Uncharacterized protein</fullName>
    </submittedName>
</protein>
<dbReference type="HOGENOM" id="CLU_637792_0_0_1"/>
<dbReference type="AlphaFoldDB" id="L2FF13"/>
<proteinExistence type="predicted"/>
<sequence length="430" mass="48836">MAYLLESLDRVTILLVSTWNEILSNEDHQNWFQSQTWDEIKKICALIRSFHQRSTEGNSGMPNSDDLSGGIKEAGGSQQSQDAKRVIINCPESSGLGKTALSDMVALLRQKLQSAGNLKANATDAGTDRGVKSPKLAYSSPSQPISTPAIATEEDYLSSLMQAFWDWRKIVNAGRDQPDYRWLRRELKVYQPREPYSLCWHPDYIQDAAVEPIFEGLAKLTPDHIWRVKKRDISSGTFLGYLMSQTLSAKSTVFNDMLRWESRSDRTRKGKVQEYLGPTIAANPLYEDQRVYSLLNWLEMSLNLDQSNPMRVTNDMASGKPWAVSFKELLSQLGLSGSQSERKEEEITRENSEYMRREDGLSRFAEPIPVQGDRSWEKGNERDAWKMLLELVDETKRHLLPLEDLFTAQSSVKLGSNPTEEGQWGDVCIV</sequence>